<reference evidence="1" key="2">
    <citation type="submission" date="2021-02" db="EMBL/GenBank/DDBJ databases">
        <authorList>
            <person name="Kimball J.A."/>
            <person name="Haas M.W."/>
            <person name="Macchietto M."/>
            <person name="Kono T."/>
            <person name="Duquette J."/>
            <person name="Shao M."/>
        </authorList>
    </citation>
    <scope>NUCLEOTIDE SEQUENCE</scope>
    <source>
        <tissue evidence="1">Fresh leaf tissue</tissue>
    </source>
</reference>
<evidence type="ECO:0000313" key="1">
    <source>
        <dbReference type="EMBL" id="KAG8077755.1"/>
    </source>
</evidence>
<reference evidence="1" key="1">
    <citation type="journal article" date="2021" name="bioRxiv">
        <title>Whole Genome Assembly and Annotation of Northern Wild Rice, Zizania palustris L., Supports a Whole Genome Duplication in the Zizania Genus.</title>
        <authorList>
            <person name="Haas M."/>
            <person name="Kono T."/>
            <person name="Macchietto M."/>
            <person name="Millas R."/>
            <person name="McGilp L."/>
            <person name="Shao M."/>
            <person name="Duquette J."/>
            <person name="Hirsch C.N."/>
            <person name="Kimball J."/>
        </authorList>
    </citation>
    <scope>NUCLEOTIDE SEQUENCE</scope>
    <source>
        <tissue evidence="1">Fresh leaf tissue</tissue>
    </source>
</reference>
<dbReference type="EMBL" id="JAAALK010000282">
    <property type="protein sequence ID" value="KAG8077755.1"/>
    <property type="molecule type" value="Genomic_DNA"/>
</dbReference>
<sequence length="156" mass="16237">MGLTGRAVEEVSKDVVVESGVIGAGSEVQSLVMADSVEVGAAVCQPVKVTVLDQQLQVPVGDVHMLGCESESIKDLTQVASNKKDSMIGSEGLVGLDCDTILNAREGEGCEDISLAEGFQWKILAQPCLAEEIASIDGLLLAQIRRLSGGRIVGNA</sequence>
<keyword evidence="2" id="KW-1185">Reference proteome</keyword>
<dbReference type="Proteomes" id="UP000729402">
    <property type="component" value="Unassembled WGS sequence"/>
</dbReference>
<evidence type="ECO:0000313" key="2">
    <source>
        <dbReference type="Proteomes" id="UP000729402"/>
    </source>
</evidence>
<protein>
    <submittedName>
        <fullName evidence="1">Uncharacterized protein</fullName>
    </submittedName>
</protein>
<gene>
    <name evidence="1" type="ORF">GUJ93_ZPchr0007g5344</name>
</gene>
<name>A0A8J5T860_ZIZPA</name>
<comment type="caution">
    <text evidence="1">The sequence shown here is derived from an EMBL/GenBank/DDBJ whole genome shotgun (WGS) entry which is preliminary data.</text>
</comment>
<accession>A0A8J5T860</accession>
<proteinExistence type="predicted"/>
<organism evidence="1 2">
    <name type="scientific">Zizania palustris</name>
    <name type="common">Northern wild rice</name>
    <dbReference type="NCBI Taxonomy" id="103762"/>
    <lineage>
        <taxon>Eukaryota</taxon>
        <taxon>Viridiplantae</taxon>
        <taxon>Streptophyta</taxon>
        <taxon>Embryophyta</taxon>
        <taxon>Tracheophyta</taxon>
        <taxon>Spermatophyta</taxon>
        <taxon>Magnoliopsida</taxon>
        <taxon>Liliopsida</taxon>
        <taxon>Poales</taxon>
        <taxon>Poaceae</taxon>
        <taxon>BOP clade</taxon>
        <taxon>Oryzoideae</taxon>
        <taxon>Oryzeae</taxon>
        <taxon>Zizaniinae</taxon>
        <taxon>Zizania</taxon>
    </lineage>
</organism>
<dbReference type="AlphaFoldDB" id="A0A8J5T860"/>